<dbReference type="AlphaFoldDB" id="A0A813UXQ9"/>
<name>A0A813UXQ9_9BILA</name>
<dbReference type="EMBL" id="CAJNOI010000021">
    <property type="protein sequence ID" value="CAF0836611.1"/>
    <property type="molecule type" value="Genomic_DNA"/>
</dbReference>
<proteinExistence type="predicted"/>
<dbReference type="EMBL" id="CAJNOM010000057">
    <property type="protein sequence ID" value="CAF0942761.1"/>
    <property type="molecule type" value="Genomic_DNA"/>
</dbReference>
<dbReference type="EMBL" id="CAJNOM010000070">
    <property type="protein sequence ID" value="CAF0976451.1"/>
    <property type="molecule type" value="Genomic_DNA"/>
</dbReference>
<feature type="compositionally biased region" description="Polar residues" evidence="2">
    <location>
        <begin position="43"/>
        <end position="71"/>
    </location>
</feature>
<evidence type="ECO:0000256" key="1">
    <source>
        <dbReference type="SAM" id="Coils"/>
    </source>
</evidence>
<evidence type="ECO:0000256" key="2">
    <source>
        <dbReference type="SAM" id="MobiDB-lite"/>
    </source>
</evidence>
<evidence type="ECO:0000313" key="3">
    <source>
        <dbReference type="EMBL" id="CAF0836611.1"/>
    </source>
</evidence>
<keyword evidence="1" id="KW-0175">Coiled coil</keyword>
<feature type="region of interest" description="Disordered" evidence="2">
    <location>
        <begin position="242"/>
        <end position="281"/>
    </location>
</feature>
<gene>
    <name evidence="3" type="ORF">BJG266_LOCUS7082</name>
    <name evidence="4" type="ORF">QVE165_LOCUS11753</name>
    <name evidence="5" type="ORF">QVE165_LOCUS13621</name>
</gene>
<evidence type="ECO:0000313" key="5">
    <source>
        <dbReference type="EMBL" id="CAF0976451.1"/>
    </source>
</evidence>
<reference evidence="3" key="1">
    <citation type="submission" date="2021-02" db="EMBL/GenBank/DDBJ databases">
        <authorList>
            <person name="Nowell W R."/>
        </authorList>
    </citation>
    <scope>NUCLEOTIDE SEQUENCE</scope>
</reference>
<sequence>MGSSIEDLIWELDNDPLLRDTPSPNNATKSTANPTNVDDLGSSLRNSPTHSSNNQWIELDISSPNMVSNYPSHPPSDHGTESHLPNSPTYPLDSITLDELITSLNEKNDKIEELTTTVARLEEELARMKQMFHRIAGSNKTATTNNQQTGQPISTSNNSDYRLSTDETLLNDSSENNSQSIEIPINQNGTVSVNVLSKSNPTTNVENQTRTNYLTTTVASSSNVYGHSSASPDAIDEIRRQKNQGEVQLGRSCRDKNRKTTTESSDLNRRNDDVTPPIASSSCVLPNGQTEYSLEFKKQNLSNSNSIVNQFLPFSCTTNETSAPVRGNGPINISLLHALHPLQAEDTNKTDRFTQLKDCRNKTPVLTIRSDDPLENISMKINIISRSGHGDFYGLYQFKETGDKGVVTSVDTIHRNIGSCDDKPTRIKLPGLEMQKLRDSDLELEKGKKNAYKLKSYPSGKEINIPSNGPQKLIKEYNLKDPRLCIRLFRNNIPIPDQPIFFSNPLIGSSRTQTKVAVHHPVHPNQTNTVPNNLNRASRINMKVSEDQQYRLSQPTTNNTFRQVSNIENSSTIEQSAMLNEQNRSENNCGQKRMYEGAECDYSLGLPIIKAPRMSTNNDE</sequence>
<comment type="caution">
    <text evidence="3">The sequence shown here is derived from an EMBL/GenBank/DDBJ whole genome shotgun (WGS) entry which is preliminary data.</text>
</comment>
<dbReference type="Proteomes" id="UP000663877">
    <property type="component" value="Unassembled WGS sequence"/>
</dbReference>
<feature type="coiled-coil region" evidence="1">
    <location>
        <begin position="97"/>
        <end position="131"/>
    </location>
</feature>
<organism evidence="3 7">
    <name type="scientific">Adineta steineri</name>
    <dbReference type="NCBI Taxonomy" id="433720"/>
    <lineage>
        <taxon>Eukaryota</taxon>
        <taxon>Metazoa</taxon>
        <taxon>Spiralia</taxon>
        <taxon>Gnathifera</taxon>
        <taxon>Rotifera</taxon>
        <taxon>Eurotatoria</taxon>
        <taxon>Bdelloidea</taxon>
        <taxon>Adinetida</taxon>
        <taxon>Adinetidae</taxon>
        <taxon>Adineta</taxon>
    </lineage>
</organism>
<dbReference type="OrthoDB" id="10145268at2759"/>
<dbReference type="Proteomes" id="UP000663832">
    <property type="component" value="Unassembled WGS sequence"/>
</dbReference>
<evidence type="ECO:0000313" key="7">
    <source>
        <dbReference type="Proteomes" id="UP000663877"/>
    </source>
</evidence>
<feature type="compositionally biased region" description="Polar residues" evidence="2">
    <location>
        <begin position="22"/>
        <end position="36"/>
    </location>
</feature>
<evidence type="ECO:0000313" key="4">
    <source>
        <dbReference type="EMBL" id="CAF0942761.1"/>
    </source>
</evidence>
<protein>
    <submittedName>
        <fullName evidence="3">Uncharacterized protein</fullName>
    </submittedName>
</protein>
<feature type="region of interest" description="Disordered" evidence="2">
    <location>
        <begin position="15"/>
        <end position="91"/>
    </location>
</feature>
<keyword evidence="6" id="KW-1185">Reference proteome</keyword>
<evidence type="ECO:0000313" key="6">
    <source>
        <dbReference type="Proteomes" id="UP000663832"/>
    </source>
</evidence>
<feature type="region of interest" description="Disordered" evidence="2">
    <location>
        <begin position="140"/>
        <end position="161"/>
    </location>
</feature>
<accession>A0A813UXQ9</accession>
<feature type="compositionally biased region" description="Basic and acidic residues" evidence="2">
    <location>
        <begin position="252"/>
        <end position="273"/>
    </location>
</feature>